<dbReference type="EMBL" id="CAXDID020000083">
    <property type="protein sequence ID" value="CAL6019525.1"/>
    <property type="molecule type" value="Genomic_DNA"/>
</dbReference>
<reference evidence="3 4" key="2">
    <citation type="submission" date="2024-07" db="EMBL/GenBank/DDBJ databases">
        <authorList>
            <person name="Akdeniz Z."/>
        </authorList>
    </citation>
    <scope>NUCLEOTIDE SEQUENCE [LARGE SCALE GENOMIC DNA]</scope>
</reference>
<keyword evidence="1" id="KW-0812">Transmembrane</keyword>
<evidence type="ECO:0008006" key="5">
    <source>
        <dbReference type="Google" id="ProtNLM"/>
    </source>
</evidence>
<evidence type="ECO:0000313" key="2">
    <source>
        <dbReference type="EMBL" id="CAI9944092.1"/>
    </source>
</evidence>
<keyword evidence="1" id="KW-0472">Membrane</keyword>
<dbReference type="AlphaFoldDB" id="A0AA86PTX5"/>
<evidence type="ECO:0000313" key="4">
    <source>
        <dbReference type="Proteomes" id="UP001642409"/>
    </source>
</evidence>
<gene>
    <name evidence="3" type="ORF">HINF_LOCUS26990</name>
    <name evidence="2" type="ORF">HINF_LOCUS31737</name>
</gene>
<comment type="caution">
    <text evidence="2">The sequence shown here is derived from an EMBL/GenBank/DDBJ whole genome shotgun (WGS) entry which is preliminary data.</text>
</comment>
<keyword evidence="4" id="KW-1185">Reference proteome</keyword>
<evidence type="ECO:0000313" key="3">
    <source>
        <dbReference type="EMBL" id="CAL6019525.1"/>
    </source>
</evidence>
<protein>
    <recommendedName>
        <fullName evidence="5">Transmembrane protein</fullName>
    </recommendedName>
</protein>
<feature type="transmembrane region" description="Helical" evidence="1">
    <location>
        <begin position="523"/>
        <end position="542"/>
    </location>
</feature>
<proteinExistence type="predicted"/>
<reference evidence="2" key="1">
    <citation type="submission" date="2023-06" db="EMBL/GenBank/DDBJ databases">
        <authorList>
            <person name="Kurt Z."/>
        </authorList>
    </citation>
    <scope>NUCLEOTIDE SEQUENCE</scope>
</reference>
<evidence type="ECO:0000256" key="1">
    <source>
        <dbReference type="SAM" id="Phobius"/>
    </source>
</evidence>
<dbReference type="EMBL" id="CATOUU010000721">
    <property type="protein sequence ID" value="CAI9944092.1"/>
    <property type="molecule type" value="Genomic_DNA"/>
</dbReference>
<dbReference type="Proteomes" id="UP001642409">
    <property type="component" value="Unassembled WGS sequence"/>
</dbReference>
<keyword evidence="1" id="KW-1133">Transmembrane helix</keyword>
<name>A0AA86PTX5_9EUKA</name>
<organism evidence="2">
    <name type="scientific">Hexamita inflata</name>
    <dbReference type="NCBI Taxonomy" id="28002"/>
    <lineage>
        <taxon>Eukaryota</taxon>
        <taxon>Metamonada</taxon>
        <taxon>Diplomonadida</taxon>
        <taxon>Hexamitidae</taxon>
        <taxon>Hexamitinae</taxon>
        <taxon>Hexamita</taxon>
    </lineage>
</organism>
<sequence>MINIFTIVYMDKIQRQEISNCYSDETYIELDKNLEMFTIFLVSKNNTKCNVFPKDVYVNLTLGDPFDHMLQIQLQNFSYQNTSLIVIHLDYDQMIPGSTLEDFAYSKYAYVSIYTISEITKFQVMSSYVKKSNLQDCFVYMTLTINANNISLITYPLNECKLQISNTNSESKMIGMSIIINDNEFEFNSSQLSIFINCYQNPSCYEIESIFQTDMSEIRLQPFHTAKFKILSHQGTIDVAIEYPIEYIYVSSTNIIQVSSIYTYYLGQARIYIQNNSFVPMIELDQMTDMQSIQQQLDQIVYTKVVQRLSCKIKSKQFTYQKVVYGYFNLSEQSFIVSCNEGTQNQREYCQTFYDYAYDKVDTECKLDIIFYNGKICNYIQKIELTNTFTCISRFRLTEDKHQNACVSVQYKQNSSFCQDLFKIDYLYDIMYLTKYEHQLYYEKVKLSGMASYIPKDISNSTIQFCFNCSDAEDQFITGLNDVLQCNSLKQHLKEKNYWKLSILNDQSLSSSYMETDYRIVKYTNMVVGTLIFAISLTFCILQIKQTRAMIQEVKHKKVHKRKP</sequence>
<accession>A0AA86PTX5</accession>